<dbReference type="InterPro" id="IPR006447">
    <property type="entry name" value="Myb_dom_plants"/>
</dbReference>
<dbReference type="AlphaFoldDB" id="A0AAD6ENW8"/>
<feature type="coiled-coil region" evidence="6">
    <location>
        <begin position="228"/>
        <end position="255"/>
    </location>
</feature>
<evidence type="ECO:0000313" key="8">
    <source>
        <dbReference type="EMBL" id="KAJ3691395.1"/>
    </source>
</evidence>
<sequence length="293" mass="32507">MDKYYSENPIGAFDLISDSSPLVLPTLHVQPNLTDTDNPQQVMMESASMLHSGMFEGTLLMDNSNHLQSSTTMATDNLGETADYWDRMFGTLDDTGIMESPLIVLSSSNMVVTQQQLIGLQPAIPEPVPGPVLSDSSINSPPRRQVKSRLRWTNELNNIFVDAVNRLGGREKATPANILKSMKVDGLKLHHVKSHLQKYRACCLIEESYKANGGSHKKGPTEQEPSPIEAEKDLALNLQCDIQKLLAEHTEVQRKIQLSVEEQGKQLQMLLENQVKSMESTSSNGRTVIPRCP</sequence>
<keyword evidence="9" id="KW-1185">Reference proteome</keyword>
<keyword evidence="6" id="KW-0175">Coiled coil</keyword>
<dbReference type="InterPro" id="IPR046955">
    <property type="entry name" value="PHR1-like"/>
</dbReference>
<evidence type="ECO:0000259" key="7">
    <source>
        <dbReference type="PROSITE" id="PS51294"/>
    </source>
</evidence>
<proteinExistence type="predicted"/>
<dbReference type="EMBL" id="JAMRDG010000002">
    <property type="protein sequence ID" value="KAJ3691395.1"/>
    <property type="molecule type" value="Genomic_DNA"/>
</dbReference>
<dbReference type="GO" id="GO:0003700">
    <property type="term" value="F:DNA-binding transcription factor activity"/>
    <property type="evidence" value="ECO:0007669"/>
    <property type="project" value="InterPro"/>
</dbReference>
<organism evidence="8 9">
    <name type="scientific">Rhynchospora tenuis</name>
    <dbReference type="NCBI Taxonomy" id="198213"/>
    <lineage>
        <taxon>Eukaryota</taxon>
        <taxon>Viridiplantae</taxon>
        <taxon>Streptophyta</taxon>
        <taxon>Embryophyta</taxon>
        <taxon>Tracheophyta</taxon>
        <taxon>Spermatophyta</taxon>
        <taxon>Magnoliopsida</taxon>
        <taxon>Liliopsida</taxon>
        <taxon>Poales</taxon>
        <taxon>Cyperaceae</taxon>
        <taxon>Cyperoideae</taxon>
        <taxon>Rhynchosporeae</taxon>
        <taxon>Rhynchospora</taxon>
    </lineage>
</organism>
<dbReference type="NCBIfam" id="TIGR01557">
    <property type="entry name" value="myb_SHAQKYF"/>
    <property type="match status" value="1"/>
</dbReference>
<dbReference type="Pfam" id="PF14379">
    <property type="entry name" value="Myb_CC_LHEQLE"/>
    <property type="match status" value="1"/>
</dbReference>
<dbReference type="PROSITE" id="PS51294">
    <property type="entry name" value="HTH_MYB"/>
    <property type="match status" value="1"/>
</dbReference>
<gene>
    <name evidence="8" type="ORF">LUZ61_020559</name>
</gene>
<dbReference type="Pfam" id="PF00249">
    <property type="entry name" value="Myb_DNA-binding"/>
    <property type="match status" value="1"/>
</dbReference>
<dbReference type="Proteomes" id="UP001210211">
    <property type="component" value="Unassembled WGS sequence"/>
</dbReference>
<keyword evidence="2" id="KW-0805">Transcription regulation</keyword>
<dbReference type="InterPro" id="IPR017930">
    <property type="entry name" value="Myb_dom"/>
</dbReference>
<protein>
    <recommendedName>
        <fullName evidence="7">HTH myb-type domain-containing protein</fullName>
    </recommendedName>
</protein>
<keyword evidence="4" id="KW-0804">Transcription</keyword>
<dbReference type="InterPro" id="IPR009057">
    <property type="entry name" value="Homeodomain-like_sf"/>
</dbReference>
<dbReference type="InterPro" id="IPR001005">
    <property type="entry name" value="SANT/Myb"/>
</dbReference>
<evidence type="ECO:0000256" key="5">
    <source>
        <dbReference type="ARBA" id="ARBA00023242"/>
    </source>
</evidence>
<accession>A0AAD6ENW8</accession>
<evidence type="ECO:0000256" key="6">
    <source>
        <dbReference type="SAM" id="Coils"/>
    </source>
</evidence>
<reference evidence="8 9" key="1">
    <citation type="journal article" date="2022" name="Cell">
        <title>Repeat-based holocentromeres influence genome architecture and karyotype evolution.</title>
        <authorList>
            <person name="Hofstatter P.G."/>
            <person name="Thangavel G."/>
            <person name="Lux T."/>
            <person name="Neumann P."/>
            <person name="Vondrak T."/>
            <person name="Novak P."/>
            <person name="Zhang M."/>
            <person name="Costa L."/>
            <person name="Castellani M."/>
            <person name="Scott A."/>
            <person name="Toegelov H."/>
            <person name="Fuchs J."/>
            <person name="Mata-Sucre Y."/>
            <person name="Dias Y."/>
            <person name="Vanzela A.L.L."/>
            <person name="Huettel B."/>
            <person name="Almeida C.C.S."/>
            <person name="Simkova H."/>
            <person name="Souza G."/>
            <person name="Pedrosa-Harand A."/>
            <person name="Macas J."/>
            <person name="Mayer K.F.X."/>
            <person name="Houben A."/>
            <person name="Marques A."/>
        </authorList>
    </citation>
    <scope>NUCLEOTIDE SEQUENCE [LARGE SCALE GENOMIC DNA]</scope>
    <source>
        <strain evidence="8">RhyTen1mFocal</strain>
    </source>
</reference>
<dbReference type="InterPro" id="IPR025756">
    <property type="entry name" value="Myb_CC_LHEQLE"/>
</dbReference>
<evidence type="ECO:0000256" key="1">
    <source>
        <dbReference type="ARBA" id="ARBA00004123"/>
    </source>
</evidence>
<keyword evidence="3" id="KW-0238">DNA-binding</keyword>
<name>A0AAD6ENW8_9POAL</name>
<comment type="caution">
    <text evidence="8">The sequence shown here is derived from an EMBL/GenBank/DDBJ whole genome shotgun (WGS) entry which is preliminary data.</text>
</comment>
<evidence type="ECO:0000256" key="4">
    <source>
        <dbReference type="ARBA" id="ARBA00023163"/>
    </source>
</evidence>
<feature type="domain" description="HTH myb-type" evidence="7">
    <location>
        <begin position="144"/>
        <end position="204"/>
    </location>
</feature>
<dbReference type="FunFam" id="1.10.10.60:FF:000007">
    <property type="entry name" value="Two-component response regulator"/>
    <property type="match status" value="1"/>
</dbReference>
<keyword evidence="5" id="KW-0539">Nucleus</keyword>
<evidence type="ECO:0000313" key="9">
    <source>
        <dbReference type="Proteomes" id="UP001210211"/>
    </source>
</evidence>
<dbReference type="Gene3D" id="1.10.10.60">
    <property type="entry name" value="Homeodomain-like"/>
    <property type="match status" value="1"/>
</dbReference>
<dbReference type="PANTHER" id="PTHR31499">
    <property type="entry name" value="MYB FAMILY TRANSCRIPTION FACTOR PHL11"/>
    <property type="match status" value="1"/>
</dbReference>
<comment type="subcellular location">
    <subcellularLocation>
        <location evidence="1">Nucleus</location>
    </subcellularLocation>
</comment>
<dbReference type="GO" id="GO:0005634">
    <property type="term" value="C:nucleus"/>
    <property type="evidence" value="ECO:0007669"/>
    <property type="project" value="UniProtKB-SubCell"/>
</dbReference>
<dbReference type="GO" id="GO:0003677">
    <property type="term" value="F:DNA binding"/>
    <property type="evidence" value="ECO:0007669"/>
    <property type="project" value="UniProtKB-KW"/>
</dbReference>
<dbReference type="PANTHER" id="PTHR31499:SF80">
    <property type="entry name" value="HTH MYB-TYPE DOMAIN-CONTAINING PROTEIN"/>
    <property type="match status" value="1"/>
</dbReference>
<evidence type="ECO:0000256" key="2">
    <source>
        <dbReference type="ARBA" id="ARBA00023015"/>
    </source>
</evidence>
<dbReference type="SUPFAM" id="SSF46689">
    <property type="entry name" value="Homeodomain-like"/>
    <property type="match status" value="1"/>
</dbReference>
<evidence type="ECO:0000256" key="3">
    <source>
        <dbReference type="ARBA" id="ARBA00023125"/>
    </source>
</evidence>